<evidence type="ECO:0000313" key="11">
    <source>
        <dbReference type="Proteomes" id="UP000024404"/>
    </source>
</evidence>
<dbReference type="EMBL" id="CMVM020000003">
    <property type="status" value="NOT_ANNOTATED_CDS"/>
    <property type="molecule type" value="Genomic_DNA"/>
</dbReference>
<dbReference type="InterPro" id="IPR015449">
    <property type="entry name" value="K_chnl_Ca-activ_SK"/>
</dbReference>
<keyword evidence="3 8" id="KW-0812">Transmembrane</keyword>
<keyword evidence="11" id="KW-1185">Reference proteome</keyword>
<evidence type="ECO:0000256" key="1">
    <source>
        <dbReference type="ARBA" id="ARBA00004141"/>
    </source>
</evidence>
<keyword evidence="2" id="KW-0813">Transport</keyword>
<feature type="transmembrane region" description="Helical" evidence="8">
    <location>
        <begin position="230"/>
        <end position="259"/>
    </location>
</feature>
<dbReference type="FunFam" id="1.10.287.70:FF:000183">
    <property type="entry name" value="KCNN (Potassium K ChaNNel, calcium activated)-Like"/>
    <property type="match status" value="1"/>
</dbReference>
<dbReference type="PANTHER" id="PTHR10153">
    <property type="entry name" value="SMALL CONDUCTANCE CALCIUM-ACTIVATED POTASSIUM CHANNEL"/>
    <property type="match status" value="1"/>
</dbReference>
<evidence type="ECO:0000256" key="6">
    <source>
        <dbReference type="ARBA" id="ARBA00023136"/>
    </source>
</evidence>
<name>A0A8R1TLN7_ONCVO</name>
<dbReference type="PRINTS" id="PR01451">
    <property type="entry name" value="SKCHANNEL"/>
</dbReference>
<evidence type="ECO:0000256" key="2">
    <source>
        <dbReference type="ARBA" id="ARBA00022448"/>
    </source>
</evidence>
<dbReference type="Gene3D" id="1.10.287.70">
    <property type="match status" value="2"/>
</dbReference>
<dbReference type="SUPFAM" id="SSF81327">
    <property type="entry name" value="Small-conductance potassium channel"/>
    <property type="match status" value="1"/>
</dbReference>
<evidence type="ECO:0000256" key="5">
    <source>
        <dbReference type="ARBA" id="ARBA00023065"/>
    </source>
</evidence>
<dbReference type="GO" id="GO:0016286">
    <property type="term" value="F:small conductance calcium-activated potassium channel activity"/>
    <property type="evidence" value="ECO:0007669"/>
    <property type="project" value="InterPro"/>
</dbReference>
<dbReference type="SMART" id="SM01053">
    <property type="entry name" value="CaMBD"/>
    <property type="match status" value="1"/>
</dbReference>
<dbReference type="InterPro" id="IPR004178">
    <property type="entry name" value="CaM-bd_dom"/>
</dbReference>
<keyword evidence="5" id="KW-0406">Ion transport</keyword>
<evidence type="ECO:0000313" key="10">
    <source>
        <dbReference type="EnsemblMetazoa" id="OVOC11713.1"/>
    </source>
</evidence>
<feature type="transmembrane region" description="Helical" evidence="8">
    <location>
        <begin position="103"/>
        <end position="123"/>
    </location>
</feature>
<organism evidence="10 11">
    <name type="scientific">Onchocerca volvulus</name>
    <dbReference type="NCBI Taxonomy" id="6282"/>
    <lineage>
        <taxon>Eukaryota</taxon>
        <taxon>Metazoa</taxon>
        <taxon>Ecdysozoa</taxon>
        <taxon>Nematoda</taxon>
        <taxon>Chromadorea</taxon>
        <taxon>Rhabditida</taxon>
        <taxon>Spirurina</taxon>
        <taxon>Spiruromorpha</taxon>
        <taxon>Filarioidea</taxon>
        <taxon>Onchocercidae</taxon>
        <taxon>Onchocerca</taxon>
    </lineage>
</organism>
<protein>
    <submittedName>
        <fullName evidence="10">CaMBD domain-containing protein</fullName>
    </submittedName>
</protein>
<accession>A0A8R1TLN7</accession>
<dbReference type="SUPFAM" id="SSF81324">
    <property type="entry name" value="Voltage-gated potassium channels"/>
    <property type="match status" value="1"/>
</dbReference>
<feature type="domain" description="Calmodulin-binding" evidence="9">
    <location>
        <begin position="348"/>
        <end position="424"/>
    </location>
</feature>
<dbReference type="Pfam" id="PF07885">
    <property type="entry name" value="Ion_trans_2"/>
    <property type="match status" value="1"/>
</dbReference>
<dbReference type="InterPro" id="IPR036122">
    <property type="entry name" value="CaM-bd_dom_sf"/>
</dbReference>
<keyword evidence="7" id="KW-0407">Ion channel</keyword>
<feature type="transmembrane region" description="Helical" evidence="8">
    <location>
        <begin position="309"/>
        <end position="330"/>
    </location>
</feature>
<proteinExistence type="predicted"/>
<keyword evidence="4 8" id="KW-1133">Transmembrane helix</keyword>
<feature type="transmembrane region" description="Helical" evidence="8">
    <location>
        <begin position="280"/>
        <end position="297"/>
    </location>
</feature>
<dbReference type="EnsemblMetazoa" id="OVOC11713.1">
    <property type="protein sequence ID" value="OVOC11713.1"/>
    <property type="gene ID" value="WBGene00248522"/>
</dbReference>
<dbReference type="PRINTS" id="PR00169">
    <property type="entry name" value="KCHANNEL"/>
</dbReference>
<dbReference type="GO" id="GO:0005516">
    <property type="term" value="F:calmodulin binding"/>
    <property type="evidence" value="ECO:0007669"/>
    <property type="project" value="InterPro"/>
</dbReference>
<evidence type="ECO:0000256" key="3">
    <source>
        <dbReference type="ARBA" id="ARBA00022692"/>
    </source>
</evidence>
<dbReference type="FunFam" id="1.10.287.70:FF:000174">
    <property type="entry name" value="KCNN (Potassium K ChaNNel, calcium activated)-Like"/>
    <property type="match status" value="1"/>
</dbReference>
<feature type="transmembrane region" description="Helical" evidence="8">
    <location>
        <begin position="186"/>
        <end position="210"/>
    </location>
</feature>
<reference evidence="10" key="2">
    <citation type="submission" date="2022-06" db="UniProtKB">
        <authorList>
            <consortium name="EnsemblMetazoa"/>
        </authorList>
    </citation>
    <scope>IDENTIFICATION</scope>
</reference>
<evidence type="ECO:0000256" key="8">
    <source>
        <dbReference type="SAM" id="Phobius"/>
    </source>
</evidence>
<dbReference type="Pfam" id="PF03530">
    <property type="entry name" value="SK_channel"/>
    <property type="match status" value="1"/>
</dbReference>
<evidence type="ECO:0000259" key="9">
    <source>
        <dbReference type="SMART" id="SM01053"/>
    </source>
</evidence>
<dbReference type="Proteomes" id="UP000024404">
    <property type="component" value="Unassembled WGS sequence"/>
</dbReference>
<evidence type="ECO:0000256" key="7">
    <source>
        <dbReference type="ARBA" id="ARBA00023303"/>
    </source>
</evidence>
<sequence length="498" mass="56709">MHVKKIQIKISREQSSKKSLSLVLSEDLEGQQIVNDDSDSPLMKRKEAGGGRLIRRQFLFHVRRVTSDYALFFAALGIVLMIIDNEMCAAKVYQKGSYMNLTLKMLILLSTIILVALVIKFHVHEVQLFMNANSAEDWRIAITWQHALQIVLEVTICALCPLPIDINFSWTGNGNMVKTTGLSLDVILSIPMFFRLYWLCRVMLLHSRLFTDASSRSIAGLNRVNFNARFILKTLMTLCPGTVLMIFTASLWIIAGWILRLCERQQDADLTDITAQKHQNYLNSLWLIAITFLSVGYGDIVPNTYCGRAMAVITGVLGTCTSSMVVAVIARKLELTRAETHVHNFMMDTQLIKQLKHTAANVLRETWLIYKHRCLVDRIEPAKIRLHQRKFLVAIHALRKVKRDQMKLAENSVSLGDVAKTTSNTYELVHDVNCHQEGLSLRMTAMEYQLADINRELNTLVKYLRPNRIPRNDSSRTLAAFDNVSNYAVRRKRNAAES</sequence>
<dbReference type="AlphaFoldDB" id="A0A8R1TLN7"/>
<feature type="transmembrane region" description="Helical" evidence="8">
    <location>
        <begin position="65"/>
        <end position="83"/>
    </location>
</feature>
<dbReference type="Pfam" id="PF02888">
    <property type="entry name" value="CaMBD"/>
    <property type="match status" value="1"/>
</dbReference>
<dbReference type="OMA" id="PPCQWPP"/>
<dbReference type="GO" id="GO:0043005">
    <property type="term" value="C:neuron projection"/>
    <property type="evidence" value="ECO:0007669"/>
    <property type="project" value="EnsemblMetazoa"/>
</dbReference>
<keyword evidence="6 8" id="KW-0472">Membrane</keyword>
<evidence type="ECO:0000256" key="4">
    <source>
        <dbReference type="ARBA" id="ARBA00022989"/>
    </source>
</evidence>
<dbReference type="InterPro" id="IPR013099">
    <property type="entry name" value="K_chnl_dom"/>
</dbReference>
<reference evidence="11" key="1">
    <citation type="submission" date="2013-10" db="EMBL/GenBank/DDBJ databases">
        <title>Genome sequencing of Onchocerca volvulus.</title>
        <authorList>
            <person name="Cotton J."/>
            <person name="Tsai J."/>
            <person name="Stanley E."/>
            <person name="Tracey A."/>
            <person name="Holroyd N."/>
            <person name="Lustigman S."/>
            <person name="Berriman M."/>
        </authorList>
    </citation>
    <scope>NUCLEOTIDE SEQUENCE</scope>
</reference>
<dbReference type="GO" id="GO:1901046">
    <property type="term" value="P:positive regulation of egg-laying behavior"/>
    <property type="evidence" value="ECO:0007669"/>
    <property type="project" value="EnsemblMetazoa"/>
</dbReference>
<dbReference type="GO" id="GO:0016020">
    <property type="term" value="C:membrane"/>
    <property type="evidence" value="ECO:0007669"/>
    <property type="project" value="UniProtKB-SubCell"/>
</dbReference>
<comment type="subcellular location">
    <subcellularLocation>
        <location evidence="1">Membrane</location>
        <topology evidence="1">Multi-pass membrane protein</topology>
    </subcellularLocation>
</comment>